<dbReference type="Gene3D" id="1.20.58.80">
    <property type="entry name" value="Phosphotransferase system, lactose/cellobiose-type IIA subunit"/>
    <property type="match status" value="1"/>
</dbReference>
<organism evidence="11 12">
    <name type="scientific">Hortaea werneckii</name>
    <name type="common">Black yeast</name>
    <name type="synonym">Cladosporium werneckii</name>
    <dbReference type="NCBI Taxonomy" id="91943"/>
    <lineage>
        <taxon>Eukaryota</taxon>
        <taxon>Fungi</taxon>
        <taxon>Dikarya</taxon>
        <taxon>Ascomycota</taxon>
        <taxon>Pezizomycotina</taxon>
        <taxon>Dothideomycetes</taxon>
        <taxon>Dothideomycetidae</taxon>
        <taxon>Mycosphaerellales</taxon>
        <taxon>Teratosphaeriaceae</taxon>
        <taxon>Hortaea</taxon>
    </lineage>
</organism>
<gene>
    <name evidence="11" type="ORF">D0863_13362</name>
</gene>
<dbReference type="GO" id="GO:0046872">
    <property type="term" value="F:metal ion binding"/>
    <property type="evidence" value="ECO:0007669"/>
    <property type="project" value="UniProtKB-KW"/>
</dbReference>
<keyword evidence="6" id="KW-0378">Hydrolase</keyword>
<evidence type="ECO:0000256" key="7">
    <source>
        <dbReference type="ARBA" id="ARBA00022833"/>
    </source>
</evidence>
<evidence type="ECO:0000256" key="3">
    <source>
        <dbReference type="ARBA" id="ARBA00022670"/>
    </source>
</evidence>
<dbReference type="PANTHER" id="PTHR12947">
    <property type="entry name" value="AMSH-LIKE PROTEASE"/>
    <property type="match status" value="1"/>
</dbReference>
<keyword evidence="3" id="KW-0645">Protease</keyword>
<dbReference type="GO" id="GO:0140492">
    <property type="term" value="F:metal-dependent deubiquitinase activity"/>
    <property type="evidence" value="ECO:0007669"/>
    <property type="project" value="InterPro"/>
</dbReference>
<comment type="similarity">
    <text evidence="2">Belongs to the peptidase M67C family.</text>
</comment>
<evidence type="ECO:0000256" key="4">
    <source>
        <dbReference type="ARBA" id="ARBA00022723"/>
    </source>
</evidence>
<dbReference type="InterPro" id="IPR000555">
    <property type="entry name" value="JAMM/MPN+_dom"/>
</dbReference>
<dbReference type="GO" id="GO:0005768">
    <property type="term" value="C:endosome"/>
    <property type="evidence" value="ECO:0007669"/>
    <property type="project" value="TreeGrafter"/>
</dbReference>
<keyword evidence="7" id="KW-0862">Zinc</keyword>
<dbReference type="SMART" id="SM00232">
    <property type="entry name" value="JAB_MPN"/>
    <property type="match status" value="1"/>
</dbReference>
<dbReference type="FunFam" id="3.40.140.10:FF:000033">
    <property type="entry name" value="AMSH-like protease sst2"/>
    <property type="match status" value="1"/>
</dbReference>
<evidence type="ECO:0000256" key="1">
    <source>
        <dbReference type="ARBA" id="ARBA00001947"/>
    </source>
</evidence>
<feature type="compositionally biased region" description="Polar residues" evidence="9">
    <location>
        <begin position="338"/>
        <end position="348"/>
    </location>
</feature>
<feature type="domain" description="MPN" evidence="10">
    <location>
        <begin position="354"/>
        <end position="484"/>
    </location>
</feature>
<evidence type="ECO:0000256" key="9">
    <source>
        <dbReference type="SAM" id="MobiDB-lite"/>
    </source>
</evidence>
<dbReference type="Pfam" id="PF01398">
    <property type="entry name" value="JAB"/>
    <property type="match status" value="1"/>
</dbReference>
<dbReference type="GO" id="GO:0061578">
    <property type="term" value="F:K63-linked deubiquitinase activity"/>
    <property type="evidence" value="ECO:0007669"/>
    <property type="project" value="InterPro"/>
</dbReference>
<dbReference type="PROSITE" id="PS50249">
    <property type="entry name" value="MPN"/>
    <property type="match status" value="1"/>
</dbReference>
<sequence>MAVSRHHAALTRPLSIPEIVAQAQDFEFSTRTTLQQWLKAAKMLLTEAAICEQDGNIQMAYLYLYRHAELVLDKLPKHPDYKDPSVREELAQARKALQKNIQKLEGWKPRIESEFSRYAKALEKREAEHQRVLEERQRDERAGILPAKGASRRRQSDDGMLGDGSQIINATENSQLAVDLAQREINRRDANKQTTRRAGLSPTEVANRRRGIVVNDSQDAQPGYDQADGVREVGRQLYGHRRRETVSSRKTANIGGDGQAYPYPSVPSREKAMTWTSPPLQPAPPLPDKTRHPPARPAKEAFETSAPTLPPKHHDSRPSTPSSLQPPSSPPPRAASKYTFQPTTTTEGGSPLRTLLLPPQLRSTFLRLAAPNTSQNLETCGILCGTIISNALLISHLILPDQTSTPETCDTTAAGDAALFDYCSASDLLVMGWIHTHPSQTCFLSSRDCHTTAGYQVMMPEAIAIVCAPRHEPGWGVFRLTDPPGLPHVLACTQMGTFHPHAERELYTDALGGPGHVVEGPGLGFEVVDLRKG</sequence>
<keyword evidence="8" id="KW-0482">Metalloprotease</keyword>
<dbReference type="SUPFAM" id="SSF102712">
    <property type="entry name" value="JAB1/MPN domain"/>
    <property type="match status" value="1"/>
</dbReference>
<evidence type="ECO:0000256" key="8">
    <source>
        <dbReference type="ARBA" id="ARBA00023049"/>
    </source>
</evidence>
<dbReference type="OrthoDB" id="3640at2759"/>
<dbReference type="CDD" id="cd08066">
    <property type="entry name" value="MPN_AMSH_like"/>
    <property type="match status" value="1"/>
</dbReference>
<dbReference type="InterPro" id="IPR044098">
    <property type="entry name" value="STAMBP/STALP-like_MPN"/>
</dbReference>
<evidence type="ECO:0000313" key="11">
    <source>
        <dbReference type="EMBL" id="RMY55272.1"/>
    </source>
</evidence>
<feature type="compositionally biased region" description="Basic and acidic residues" evidence="9">
    <location>
        <begin position="130"/>
        <end position="142"/>
    </location>
</feature>
<dbReference type="AlphaFoldDB" id="A0A3M7CTK3"/>
<dbReference type="EMBL" id="QWIP01000753">
    <property type="protein sequence ID" value="RMY55272.1"/>
    <property type="molecule type" value="Genomic_DNA"/>
</dbReference>
<dbReference type="Pfam" id="PF08969">
    <property type="entry name" value="USP8_dimer"/>
    <property type="match status" value="1"/>
</dbReference>
<dbReference type="PANTHER" id="PTHR12947:SF13">
    <property type="entry name" value="FI19924P1"/>
    <property type="match status" value="1"/>
</dbReference>
<comment type="caution">
    <text evidence="11">The sequence shown here is derived from an EMBL/GenBank/DDBJ whole genome shotgun (WGS) entry which is preliminary data.</text>
</comment>
<keyword evidence="4" id="KW-0479">Metal-binding</keyword>
<evidence type="ECO:0000259" key="10">
    <source>
        <dbReference type="PROSITE" id="PS50249"/>
    </source>
</evidence>
<dbReference type="GO" id="GO:0006508">
    <property type="term" value="P:proteolysis"/>
    <property type="evidence" value="ECO:0007669"/>
    <property type="project" value="UniProtKB-KW"/>
</dbReference>
<evidence type="ECO:0000256" key="2">
    <source>
        <dbReference type="ARBA" id="ARBA00010981"/>
    </source>
</evidence>
<dbReference type="VEuPathDB" id="FungiDB:BTJ68_05044"/>
<evidence type="ECO:0000256" key="5">
    <source>
        <dbReference type="ARBA" id="ARBA00022786"/>
    </source>
</evidence>
<comment type="cofactor">
    <cofactor evidence="1">
        <name>Zn(2+)</name>
        <dbReference type="ChEBI" id="CHEBI:29105"/>
    </cofactor>
</comment>
<feature type="region of interest" description="Disordered" evidence="9">
    <location>
        <begin position="130"/>
        <end position="162"/>
    </location>
</feature>
<accession>A0A3M7CTK3</accession>
<evidence type="ECO:0000256" key="6">
    <source>
        <dbReference type="ARBA" id="ARBA00022801"/>
    </source>
</evidence>
<evidence type="ECO:0000313" key="12">
    <source>
        <dbReference type="Proteomes" id="UP000269276"/>
    </source>
</evidence>
<dbReference type="GO" id="GO:0016020">
    <property type="term" value="C:membrane"/>
    <property type="evidence" value="ECO:0007669"/>
    <property type="project" value="TreeGrafter"/>
</dbReference>
<protein>
    <recommendedName>
        <fullName evidence="10">MPN domain-containing protein</fullName>
    </recommendedName>
</protein>
<dbReference type="InterPro" id="IPR015063">
    <property type="entry name" value="USP8_dimer"/>
</dbReference>
<dbReference type="Gene3D" id="3.40.140.10">
    <property type="entry name" value="Cytidine Deaminase, domain 2"/>
    <property type="match status" value="1"/>
</dbReference>
<dbReference type="Proteomes" id="UP000269276">
    <property type="component" value="Unassembled WGS sequence"/>
</dbReference>
<keyword evidence="5" id="KW-0833">Ubl conjugation pathway</keyword>
<proteinExistence type="inferred from homology"/>
<name>A0A3M7CTK3_HORWE</name>
<reference evidence="11 12" key="1">
    <citation type="journal article" date="2018" name="BMC Genomics">
        <title>Genomic evidence for intraspecific hybridization in a clonal and extremely halotolerant yeast.</title>
        <authorList>
            <person name="Gostincar C."/>
            <person name="Stajich J.E."/>
            <person name="Zupancic J."/>
            <person name="Zalar P."/>
            <person name="Gunde-Cimerman N."/>
        </authorList>
    </citation>
    <scope>NUCLEOTIDE SEQUENCE [LARGE SCALE GENOMIC DNA]</scope>
    <source>
        <strain evidence="11 12">EXF-2682</strain>
    </source>
</reference>
<feature type="region of interest" description="Disordered" evidence="9">
    <location>
        <begin position="237"/>
        <end position="353"/>
    </location>
</feature>
<dbReference type="InterPro" id="IPR037518">
    <property type="entry name" value="MPN"/>
</dbReference>
<dbReference type="GO" id="GO:0070536">
    <property type="term" value="P:protein K63-linked deubiquitination"/>
    <property type="evidence" value="ECO:0007669"/>
    <property type="project" value="InterPro"/>
</dbReference>